<evidence type="ECO:0000313" key="2">
    <source>
        <dbReference type="Proteomes" id="UP001497700"/>
    </source>
</evidence>
<sequence>MPETVDHPVYSGFALSQRERLRRGRNYGKFNLERFERLQGSSHYLGKGDIGDVEVACKFLFKESRWGVLTPDRNPGGILYLDLVFTEPGGCRLRDATVVLTLNEEDDSLGHHHVHVHPTAKIPVHITHHGPQNLHGQLDRAFKTTRHFFKPELDAGGFAGLGGVGRESEKHSVHQSQWKFSSVTMPNKSGKPTILKWHLVESELDQQSRHDNTFHTAFAFEHDGQPFFMQVGVSGHLDGKASHLRHKTKQGLKKLKFPVEEQFATVVNFGGRNNSYKTPLDELANTIPQDMVEKNMKLVPQVPRQPSNRGPHYELIEEEDSAIEQDGNSNDQPLPPQITNIPSPAVIEELQEIREKAVALLSSGQPAMAQQRPVQVAETLSALNGHVPEDSSIRFPTHDNSANSQSTSTTVVGQEQDEIIRGAAVNPGVDYEKVQQLLRETSLPAVIQLFILWIMSYRMKGSEVPSPSKKNASK</sequence>
<protein>
    <submittedName>
        <fullName evidence="1">Uncharacterized protein</fullName>
    </submittedName>
</protein>
<organism evidence="1 2">
    <name type="scientific">Hypoxylon rubiginosum</name>
    <dbReference type="NCBI Taxonomy" id="110542"/>
    <lineage>
        <taxon>Eukaryota</taxon>
        <taxon>Fungi</taxon>
        <taxon>Dikarya</taxon>
        <taxon>Ascomycota</taxon>
        <taxon>Pezizomycotina</taxon>
        <taxon>Sordariomycetes</taxon>
        <taxon>Xylariomycetidae</taxon>
        <taxon>Xylariales</taxon>
        <taxon>Hypoxylaceae</taxon>
        <taxon>Hypoxylon</taxon>
    </lineage>
</organism>
<proteinExistence type="predicted"/>
<gene>
    <name evidence="1" type="ORF">F4820DRAFT_405122</name>
</gene>
<comment type="caution">
    <text evidence="1">The sequence shown here is derived from an EMBL/GenBank/DDBJ whole genome shotgun (WGS) entry which is preliminary data.</text>
</comment>
<dbReference type="Proteomes" id="UP001497700">
    <property type="component" value="Unassembled WGS sequence"/>
</dbReference>
<keyword evidence="2" id="KW-1185">Reference proteome</keyword>
<accession>A0ACB9ZE58</accession>
<name>A0ACB9ZE58_9PEZI</name>
<evidence type="ECO:0000313" key="1">
    <source>
        <dbReference type="EMBL" id="KAI4870115.1"/>
    </source>
</evidence>
<dbReference type="EMBL" id="MU393426">
    <property type="protein sequence ID" value="KAI4870115.1"/>
    <property type="molecule type" value="Genomic_DNA"/>
</dbReference>
<reference evidence="1 2" key="1">
    <citation type="journal article" date="2022" name="New Phytol.">
        <title>Ecological generalism drives hyperdiversity of secondary metabolite gene clusters in xylarialean endophytes.</title>
        <authorList>
            <person name="Franco M.E.E."/>
            <person name="Wisecaver J.H."/>
            <person name="Arnold A.E."/>
            <person name="Ju Y.M."/>
            <person name="Slot J.C."/>
            <person name="Ahrendt S."/>
            <person name="Moore L.P."/>
            <person name="Eastman K.E."/>
            <person name="Scott K."/>
            <person name="Konkel Z."/>
            <person name="Mondo S.J."/>
            <person name="Kuo A."/>
            <person name="Hayes R.D."/>
            <person name="Haridas S."/>
            <person name="Andreopoulos B."/>
            <person name="Riley R."/>
            <person name="LaButti K."/>
            <person name="Pangilinan J."/>
            <person name="Lipzen A."/>
            <person name="Amirebrahimi M."/>
            <person name="Yan J."/>
            <person name="Adam C."/>
            <person name="Keymanesh K."/>
            <person name="Ng V."/>
            <person name="Louie K."/>
            <person name="Northen T."/>
            <person name="Drula E."/>
            <person name="Henrissat B."/>
            <person name="Hsieh H.M."/>
            <person name="Youens-Clark K."/>
            <person name="Lutzoni F."/>
            <person name="Miadlikowska J."/>
            <person name="Eastwood D.C."/>
            <person name="Hamelin R.C."/>
            <person name="Grigoriev I.V."/>
            <person name="U'Ren J.M."/>
        </authorList>
    </citation>
    <scope>NUCLEOTIDE SEQUENCE [LARGE SCALE GENOMIC DNA]</scope>
    <source>
        <strain evidence="1 2">CBS 119005</strain>
    </source>
</reference>